<dbReference type="InterPro" id="IPR008972">
    <property type="entry name" value="Cupredoxin"/>
</dbReference>
<name>A0A9J5ZIM6_SOLCO</name>
<feature type="transmembrane region" description="Helical" evidence="1">
    <location>
        <begin position="20"/>
        <end position="45"/>
    </location>
</feature>
<keyword evidence="1" id="KW-0472">Membrane</keyword>
<accession>A0A9J5ZIM6</accession>
<dbReference type="PANTHER" id="PTHR11709:SF407">
    <property type="entry name" value="LACCASE-14-LIKE"/>
    <property type="match status" value="1"/>
</dbReference>
<dbReference type="Gene3D" id="2.60.40.420">
    <property type="entry name" value="Cupredoxins - blue copper proteins"/>
    <property type="match status" value="1"/>
</dbReference>
<gene>
    <name evidence="3" type="ORF">H5410_023208</name>
</gene>
<feature type="transmembrane region" description="Helical" evidence="1">
    <location>
        <begin position="216"/>
        <end position="237"/>
    </location>
</feature>
<dbReference type="AlphaFoldDB" id="A0A9J5ZIM6"/>
<dbReference type="InterPro" id="IPR045087">
    <property type="entry name" value="Cu-oxidase_fam"/>
</dbReference>
<sequence length="251" mass="28550">MTRKGHCGGMPLVYGKAPQFMALMWSIPSLEVVALILMLIFRLFLKDLKEAVLEYVESGSKIMNSDAFTINDQPGQFYPCSNNGTIKIVVEVVGKTYILIRIVNAHKLTIVAMDGHLITNPVSSMDYVKLSVQQSIDCILKSNQQPDYYYYYMAAREYVTTARLSVQYDNSTTTAILEYQGDYVHSTPPFLPFLPNSYYYYDKNPNGNNKIWSNSVLYLVLIFVILGLASYCAYYFVCFRWRTSGTVNPLA</sequence>
<keyword evidence="1" id="KW-1133">Transmembrane helix</keyword>
<evidence type="ECO:0000256" key="1">
    <source>
        <dbReference type="SAM" id="Phobius"/>
    </source>
</evidence>
<reference evidence="3 4" key="1">
    <citation type="submission" date="2020-09" db="EMBL/GenBank/DDBJ databases">
        <title>De no assembly of potato wild relative species, Solanum commersonii.</title>
        <authorList>
            <person name="Cho K."/>
        </authorList>
    </citation>
    <scope>NUCLEOTIDE SEQUENCE [LARGE SCALE GENOMIC DNA]</scope>
    <source>
        <strain evidence="3">LZ3.2</strain>
        <tissue evidence="3">Leaf</tissue>
    </source>
</reference>
<dbReference type="GO" id="GO:0016491">
    <property type="term" value="F:oxidoreductase activity"/>
    <property type="evidence" value="ECO:0007669"/>
    <property type="project" value="TreeGrafter"/>
</dbReference>
<dbReference type="Proteomes" id="UP000824120">
    <property type="component" value="Chromosome 4"/>
</dbReference>
<proteinExistence type="predicted"/>
<feature type="domain" description="Plastocyanin-like" evidence="2">
    <location>
        <begin position="50"/>
        <end position="181"/>
    </location>
</feature>
<keyword evidence="1" id="KW-0812">Transmembrane</keyword>
<dbReference type="EMBL" id="JACXVP010000004">
    <property type="protein sequence ID" value="KAG5611927.1"/>
    <property type="molecule type" value="Genomic_DNA"/>
</dbReference>
<evidence type="ECO:0000313" key="3">
    <source>
        <dbReference type="EMBL" id="KAG5611927.1"/>
    </source>
</evidence>
<dbReference type="SUPFAM" id="SSF49503">
    <property type="entry name" value="Cupredoxins"/>
    <property type="match status" value="1"/>
</dbReference>
<comment type="caution">
    <text evidence="3">The sequence shown here is derived from an EMBL/GenBank/DDBJ whole genome shotgun (WGS) entry which is preliminary data.</text>
</comment>
<dbReference type="Pfam" id="PF00394">
    <property type="entry name" value="Cu-oxidase"/>
    <property type="match status" value="1"/>
</dbReference>
<dbReference type="OrthoDB" id="1288854at2759"/>
<evidence type="ECO:0000313" key="4">
    <source>
        <dbReference type="Proteomes" id="UP000824120"/>
    </source>
</evidence>
<evidence type="ECO:0000259" key="2">
    <source>
        <dbReference type="Pfam" id="PF00394"/>
    </source>
</evidence>
<dbReference type="InterPro" id="IPR001117">
    <property type="entry name" value="Cu-oxidase_2nd"/>
</dbReference>
<dbReference type="PANTHER" id="PTHR11709">
    <property type="entry name" value="MULTI-COPPER OXIDASE"/>
    <property type="match status" value="1"/>
</dbReference>
<organism evidence="3 4">
    <name type="scientific">Solanum commersonii</name>
    <name type="common">Commerson's wild potato</name>
    <name type="synonym">Commerson's nightshade</name>
    <dbReference type="NCBI Taxonomy" id="4109"/>
    <lineage>
        <taxon>Eukaryota</taxon>
        <taxon>Viridiplantae</taxon>
        <taxon>Streptophyta</taxon>
        <taxon>Embryophyta</taxon>
        <taxon>Tracheophyta</taxon>
        <taxon>Spermatophyta</taxon>
        <taxon>Magnoliopsida</taxon>
        <taxon>eudicotyledons</taxon>
        <taxon>Gunneridae</taxon>
        <taxon>Pentapetalae</taxon>
        <taxon>asterids</taxon>
        <taxon>lamiids</taxon>
        <taxon>Solanales</taxon>
        <taxon>Solanaceae</taxon>
        <taxon>Solanoideae</taxon>
        <taxon>Solaneae</taxon>
        <taxon>Solanum</taxon>
    </lineage>
</organism>
<protein>
    <recommendedName>
        <fullName evidence="2">Plastocyanin-like domain-containing protein</fullName>
    </recommendedName>
</protein>
<keyword evidence="4" id="KW-1185">Reference proteome</keyword>